<protein>
    <submittedName>
        <fullName evidence="2">Uncharacterized protein</fullName>
    </submittedName>
</protein>
<gene>
    <name evidence="2" type="ORF">H5410_048574</name>
</gene>
<evidence type="ECO:0000256" key="1">
    <source>
        <dbReference type="SAM" id="MobiDB-lite"/>
    </source>
</evidence>
<organism evidence="2 3">
    <name type="scientific">Solanum commersonii</name>
    <name type="common">Commerson's wild potato</name>
    <name type="synonym">Commerson's nightshade</name>
    <dbReference type="NCBI Taxonomy" id="4109"/>
    <lineage>
        <taxon>Eukaryota</taxon>
        <taxon>Viridiplantae</taxon>
        <taxon>Streptophyta</taxon>
        <taxon>Embryophyta</taxon>
        <taxon>Tracheophyta</taxon>
        <taxon>Spermatophyta</taxon>
        <taxon>Magnoliopsida</taxon>
        <taxon>eudicotyledons</taxon>
        <taxon>Gunneridae</taxon>
        <taxon>Pentapetalae</taxon>
        <taxon>asterids</taxon>
        <taxon>lamiids</taxon>
        <taxon>Solanales</taxon>
        <taxon>Solanaceae</taxon>
        <taxon>Solanoideae</taxon>
        <taxon>Solaneae</taxon>
        <taxon>Solanum</taxon>
    </lineage>
</organism>
<proteinExistence type="predicted"/>
<dbReference type="Proteomes" id="UP000824120">
    <property type="component" value="Chromosome 9"/>
</dbReference>
<dbReference type="AlphaFoldDB" id="A0A9J5XLH5"/>
<keyword evidence="3" id="KW-1185">Reference proteome</keyword>
<dbReference type="EMBL" id="JACXVP010000009">
    <property type="protein sequence ID" value="KAG5588140.1"/>
    <property type="molecule type" value="Genomic_DNA"/>
</dbReference>
<feature type="region of interest" description="Disordered" evidence="1">
    <location>
        <begin position="85"/>
        <end position="104"/>
    </location>
</feature>
<comment type="caution">
    <text evidence="2">The sequence shown here is derived from an EMBL/GenBank/DDBJ whole genome shotgun (WGS) entry which is preliminary data.</text>
</comment>
<evidence type="ECO:0000313" key="3">
    <source>
        <dbReference type="Proteomes" id="UP000824120"/>
    </source>
</evidence>
<evidence type="ECO:0000313" key="2">
    <source>
        <dbReference type="EMBL" id="KAG5588140.1"/>
    </source>
</evidence>
<name>A0A9J5XLH5_SOLCO</name>
<accession>A0A9J5XLH5</accession>
<reference evidence="2 3" key="1">
    <citation type="submission" date="2020-09" db="EMBL/GenBank/DDBJ databases">
        <title>De no assembly of potato wild relative species, Solanum commersonii.</title>
        <authorList>
            <person name="Cho K."/>
        </authorList>
    </citation>
    <scope>NUCLEOTIDE SEQUENCE [LARGE SCALE GENOMIC DNA]</scope>
    <source>
        <strain evidence="2">LZ3.2</strain>
        <tissue evidence="2">Leaf</tissue>
    </source>
</reference>
<sequence length="104" mass="12331">MSIEGEDWKFGGERKKNWILRSYTKIAYKRSLDFGFICFRLFALAELVWRKNRCLIITARCSHKVYECHEPDRFDFSLSQSNPNHEYRAGANTGVRKQEIHEKG</sequence>